<feature type="binding site" evidence="16">
    <location>
        <position position="132"/>
    </location>
    <ligand>
        <name>substrate</name>
    </ligand>
</feature>
<dbReference type="GO" id="GO:0009098">
    <property type="term" value="P:L-leucine biosynthetic process"/>
    <property type="evidence" value="ECO:0007669"/>
    <property type="project" value="UniProtKB-UniRule"/>
</dbReference>
<keyword evidence="12 16" id="KW-0560">Oxidoreductase</keyword>
<feature type="binding site" evidence="16">
    <location>
        <position position="216"/>
    </location>
    <ligand>
        <name>Mg(2+)</name>
        <dbReference type="ChEBI" id="CHEBI:18420"/>
    </ligand>
</feature>
<keyword evidence="9 16" id="KW-0028">Amino-acid biosynthesis</keyword>
<evidence type="ECO:0000256" key="7">
    <source>
        <dbReference type="ARBA" id="ARBA00022430"/>
    </source>
</evidence>
<feature type="binding site" evidence="16">
    <location>
        <position position="244"/>
    </location>
    <ligand>
        <name>Mg(2+)</name>
        <dbReference type="ChEBI" id="CHEBI:18420"/>
    </ligand>
</feature>
<feature type="binding site" evidence="16">
    <location>
        <position position="240"/>
    </location>
    <ligand>
        <name>Mg(2+)</name>
        <dbReference type="ChEBI" id="CHEBI:18420"/>
    </ligand>
</feature>
<evidence type="ECO:0000256" key="5">
    <source>
        <dbReference type="ARBA" id="ARBA00008319"/>
    </source>
</evidence>
<dbReference type="SUPFAM" id="SSF53659">
    <property type="entry name" value="Isocitrate/Isopropylmalate dehydrogenase-like"/>
    <property type="match status" value="1"/>
</dbReference>
<evidence type="ECO:0000259" key="18">
    <source>
        <dbReference type="SMART" id="SM01329"/>
    </source>
</evidence>
<comment type="caution">
    <text evidence="16">Lacks conserved residue(s) required for the propagation of feature annotation.</text>
</comment>
<evidence type="ECO:0000256" key="17">
    <source>
        <dbReference type="RuleBase" id="RU004445"/>
    </source>
</evidence>
<feature type="site" description="Important for catalysis" evidence="16">
    <location>
        <position position="184"/>
    </location>
</feature>
<dbReference type="UniPathway" id="UPA00048">
    <property type="reaction ID" value="UER00072"/>
</dbReference>
<dbReference type="GO" id="GO:0005829">
    <property type="term" value="C:cytosol"/>
    <property type="evidence" value="ECO:0007669"/>
    <property type="project" value="TreeGrafter"/>
</dbReference>
<protein>
    <recommendedName>
        <fullName evidence="16">3-isopropylmalate dehydrogenase</fullName>
        <ecNumber evidence="16">1.1.1.85</ecNumber>
    </recommendedName>
    <alternativeName>
        <fullName evidence="16">3-IPM-DH</fullName>
    </alternativeName>
    <alternativeName>
        <fullName evidence="16">Beta-IPM dehydrogenase</fullName>
        <shortName evidence="16">IMDH</shortName>
    </alternativeName>
</protein>
<keyword evidence="20" id="KW-1185">Reference proteome</keyword>
<dbReference type="OrthoDB" id="9806254at2"/>
<comment type="cofactor">
    <cofactor evidence="2">
        <name>Mn(2+)</name>
        <dbReference type="ChEBI" id="CHEBI:29035"/>
    </cofactor>
</comment>
<dbReference type="Gene3D" id="3.40.718.10">
    <property type="entry name" value="Isopropylmalate Dehydrogenase"/>
    <property type="match status" value="1"/>
</dbReference>
<dbReference type="RefSeq" id="WP_094252167.1">
    <property type="nucleotide sequence ID" value="NZ_JBHLXL010000001.1"/>
</dbReference>
<dbReference type="SMART" id="SM01329">
    <property type="entry name" value="Iso_dh"/>
    <property type="match status" value="1"/>
</dbReference>
<comment type="caution">
    <text evidence="19">The sequence shown here is derived from an EMBL/GenBank/DDBJ whole genome shotgun (WGS) entry which is preliminary data.</text>
</comment>
<feature type="binding site" evidence="16">
    <location>
        <position position="104"/>
    </location>
    <ligand>
        <name>substrate</name>
    </ligand>
</feature>
<keyword evidence="13 16" id="KW-0520">NAD</keyword>
<proteinExistence type="inferred from homology"/>
<dbReference type="HAMAP" id="MF_01033">
    <property type="entry name" value="LeuB_type1"/>
    <property type="match status" value="1"/>
</dbReference>
<comment type="cofactor">
    <cofactor evidence="16 17">
        <name>Mg(2+)</name>
        <dbReference type="ChEBI" id="CHEBI:18420"/>
    </cofactor>
    <cofactor evidence="16 17">
        <name>Mn(2+)</name>
        <dbReference type="ChEBI" id="CHEBI:29035"/>
    </cofactor>
    <text evidence="16 17">Binds 1 Mg(2+) or Mn(2+) ion per subunit.</text>
</comment>
<evidence type="ECO:0000256" key="10">
    <source>
        <dbReference type="ARBA" id="ARBA00022723"/>
    </source>
</evidence>
<keyword evidence="10 16" id="KW-0479">Metal-binding</keyword>
<keyword evidence="14 16" id="KW-0100">Branched-chain amino acid biosynthesis</keyword>
<evidence type="ECO:0000256" key="2">
    <source>
        <dbReference type="ARBA" id="ARBA00001936"/>
    </source>
</evidence>
<evidence type="ECO:0000256" key="4">
    <source>
        <dbReference type="ARBA" id="ARBA00004762"/>
    </source>
</evidence>
<evidence type="ECO:0000256" key="8">
    <source>
        <dbReference type="ARBA" id="ARBA00022490"/>
    </source>
</evidence>
<accession>A0A235F9Y3</accession>
<dbReference type="AlphaFoldDB" id="A0A235F9Y3"/>
<evidence type="ECO:0000256" key="12">
    <source>
        <dbReference type="ARBA" id="ARBA00023002"/>
    </source>
</evidence>
<gene>
    <name evidence="16 19" type="primary">leuB</name>
    <name evidence="19" type="ORF">CGZ90_09440</name>
</gene>
<dbReference type="FunFam" id="3.40.718.10:FF:000028">
    <property type="entry name" value="3-isopropylmalate dehydrogenase"/>
    <property type="match status" value="1"/>
</dbReference>
<keyword evidence="8 16" id="KW-0963">Cytoplasm</keyword>
<evidence type="ECO:0000256" key="3">
    <source>
        <dbReference type="ARBA" id="ARBA00004496"/>
    </source>
</evidence>
<keyword evidence="7 16" id="KW-0432">Leucine biosynthesis</keyword>
<evidence type="ECO:0000256" key="14">
    <source>
        <dbReference type="ARBA" id="ARBA00023304"/>
    </source>
</evidence>
<evidence type="ECO:0000313" key="20">
    <source>
        <dbReference type="Proteomes" id="UP000215059"/>
    </source>
</evidence>
<dbReference type="GO" id="GO:0003862">
    <property type="term" value="F:3-isopropylmalate dehydrogenase activity"/>
    <property type="evidence" value="ECO:0007669"/>
    <property type="project" value="UniProtKB-UniRule"/>
</dbReference>
<keyword evidence="16" id="KW-0464">Manganese</keyword>
<feature type="binding site" evidence="16">
    <location>
        <begin position="274"/>
        <end position="286"/>
    </location>
    <ligand>
        <name>NAD(+)</name>
        <dbReference type="ChEBI" id="CHEBI:57540"/>
    </ligand>
</feature>
<evidence type="ECO:0000256" key="11">
    <source>
        <dbReference type="ARBA" id="ARBA00022842"/>
    </source>
</evidence>
<feature type="binding site" evidence="16">
    <location>
        <position position="216"/>
    </location>
    <ligand>
        <name>substrate</name>
    </ligand>
</feature>
<dbReference type="Pfam" id="PF00180">
    <property type="entry name" value="Iso_dh"/>
    <property type="match status" value="1"/>
</dbReference>
<sequence>MKKTIALLPGDGVGPEVMKGAVQVLKAIEKRFGHEFNMNEMPVGGSGIDTSGTSLPDETLQMCKNSDAVLLGAVGGPRWDGHSERPEKGLLKLRSELGVYANFRPVKSNAAFQDMSPLKKEIVKDTDLLIVRELTGGIYFGEKTRVDERAEDSLVYHKYEIERTVRIAFEEARKRKKKLTSVDKANVLESSRLWRETVVELSAEYSDVETEHLLVDHAAMKLIQDPSHFDVIVTENMFGDILSDEASVLLGSIGVLPSASLREDDFGLFEPVHGSAPDIAGKDLANPAGMIMSAAMMLKYSFHMNQESEAVEKALQEAFNAGYRTGDMRTGKFQHVSCSQLIDQVVYRIEEDAVSASLLELYV</sequence>
<dbReference type="PANTHER" id="PTHR42979:SF1">
    <property type="entry name" value="3-ISOPROPYLMALATE DEHYDROGENASE"/>
    <property type="match status" value="1"/>
</dbReference>
<dbReference type="EC" id="1.1.1.85" evidence="16"/>
<evidence type="ECO:0000256" key="15">
    <source>
        <dbReference type="ARBA" id="ARBA00023577"/>
    </source>
</evidence>
<keyword evidence="11 16" id="KW-0460">Magnesium</keyword>
<dbReference type="InterPro" id="IPR019818">
    <property type="entry name" value="IsoCit/isopropylmalate_DH_CS"/>
</dbReference>
<feature type="domain" description="Isopropylmalate dehydrogenase-like" evidence="18">
    <location>
        <begin position="4"/>
        <end position="345"/>
    </location>
</feature>
<evidence type="ECO:0000313" key="19">
    <source>
        <dbReference type="EMBL" id="OYD58098.1"/>
    </source>
</evidence>
<dbReference type="PANTHER" id="PTHR42979">
    <property type="entry name" value="3-ISOPROPYLMALATE DEHYDROGENASE"/>
    <property type="match status" value="1"/>
</dbReference>
<evidence type="ECO:0000256" key="6">
    <source>
        <dbReference type="ARBA" id="ARBA00011738"/>
    </source>
</evidence>
<dbReference type="InterPro" id="IPR004429">
    <property type="entry name" value="Isopropylmalate_DH"/>
</dbReference>
<dbReference type="EMBL" id="NOII01000002">
    <property type="protein sequence ID" value="OYD58098.1"/>
    <property type="molecule type" value="Genomic_DNA"/>
</dbReference>
<evidence type="ECO:0000256" key="1">
    <source>
        <dbReference type="ARBA" id="ARBA00000624"/>
    </source>
</evidence>
<dbReference type="PROSITE" id="PS00470">
    <property type="entry name" value="IDH_IMDH"/>
    <property type="match status" value="1"/>
</dbReference>
<dbReference type="InterPro" id="IPR024084">
    <property type="entry name" value="IsoPropMal-DH-like_dom"/>
</dbReference>
<dbReference type="NCBIfam" id="TIGR00169">
    <property type="entry name" value="leuB"/>
    <property type="match status" value="1"/>
</dbReference>
<name>A0A235F9Y3_9BACL</name>
<comment type="similarity">
    <text evidence="5 16">Belongs to the isocitrate and isopropylmalate dehydrogenases family. LeuB type 1 subfamily.</text>
</comment>
<evidence type="ECO:0000256" key="13">
    <source>
        <dbReference type="ARBA" id="ARBA00023027"/>
    </source>
</evidence>
<comment type="catalytic activity">
    <reaction evidence="1 16 17">
        <text>(2R,3S)-3-isopropylmalate + NAD(+) = 4-methyl-2-oxopentanoate + CO2 + NADH</text>
        <dbReference type="Rhea" id="RHEA:32271"/>
        <dbReference type="ChEBI" id="CHEBI:16526"/>
        <dbReference type="ChEBI" id="CHEBI:17865"/>
        <dbReference type="ChEBI" id="CHEBI:35121"/>
        <dbReference type="ChEBI" id="CHEBI:57540"/>
        <dbReference type="ChEBI" id="CHEBI:57945"/>
        <dbReference type="EC" id="1.1.1.85"/>
    </reaction>
</comment>
<comment type="subunit">
    <text evidence="6 16 17">Homodimer.</text>
</comment>
<evidence type="ECO:0000256" key="9">
    <source>
        <dbReference type="ARBA" id="ARBA00022605"/>
    </source>
</evidence>
<comment type="pathway">
    <text evidence="4 16 17">Amino-acid biosynthesis; L-leucine biosynthesis; L-leucine from 3-methyl-2-oxobutanoate: step 3/4.</text>
</comment>
<reference evidence="19 20" key="1">
    <citation type="submission" date="2017-07" db="EMBL/GenBank/DDBJ databases">
        <title>Fictibacillus sp. nov. GDSW-R2A3 Genome sequencing and assembly.</title>
        <authorList>
            <person name="Mayilraj S."/>
        </authorList>
    </citation>
    <scope>NUCLEOTIDE SEQUENCE [LARGE SCALE GENOMIC DNA]</scope>
    <source>
        <strain evidence="19 20">GDSW-R2A3</strain>
    </source>
</reference>
<comment type="function">
    <text evidence="15 16 17">Catalyzes the oxidation of 3-carboxy-2-hydroxy-4-methylpentanoate (3-isopropylmalate) to 3-carboxy-4-methyl-2-oxopentanoate. The product decarboxylates to 4-methyl-2 oxopentanoate.</text>
</comment>
<dbReference type="GO" id="GO:0000287">
    <property type="term" value="F:magnesium ion binding"/>
    <property type="evidence" value="ECO:0007669"/>
    <property type="project" value="InterPro"/>
</dbReference>
<dbReference type="GO" id="GO:0051287">
    <property type="term" value="F:NAD binding"/>
    <property type="evidence" value="ECO:0007669"/>
    <property type="project" value="InterPro"/>
</dbReference>
<organism evidence="19 20">
    <name type="scientific">Fictibacillus aquaticus</name>
    <dbReference type="NCBI Taxonomy" id="2021314"/>
    <lineage>
        <taxon>Bacteria</taxon>
        <taxon>Bacillati</taxon>
        <taxon>Bacillota</taxon>
        <taxon>Bacilli</taxon>
        <taxon>Bacillales</taxon>
        <taxon>Fictibacillaceae</taxon>
        <taxon>Fictibacillus</taxon>
    </lineage>
</organism>
<evidence type="ECO:0000256" key="16">
    <source>
        <dbReference type="HAMAP-Rule" id="MF_01033"/>
    </source>
</evidence>
<feature type="site" description="Important for catalysis" evidence="16">
    <location>
        <position position="139"/>
    </location>
</feature>
<feature type="binding site" evidence="16">
    <location>
        <position position="94"/>
    </location>
    <ligand>
        <name>substrate</name>
    </ligand>
</feature>
<comment type="subcellular location">
    <subcellularLocation>
        <location evidence="3 16">Cytoplasm</location>
    </subcellularLocation>
</comment>
<dbReference type="Proteomes" id="UP000215059">
    <property type="component" value="Unassembled WGS sequence"/>
</dbReference>